<keyword evidence="3" id="KW-1185">Reference proteome</keyword>
<dbReference type="STRING" id="4795.A0A225URR8"/>
<evidence type="ECO:0000313" key="2">
    <source>
        <dbReference type="EMBL" id="OWY94859.1"/>
    </source>
</evidence>
<reference evidence="3" key="1">
    <citation type="submission" date="2017-03" db="EMBL/GenBank/DDBJ databases">
        <title>Phytopthora megakarya and P. palmivora, two closely related causual agents of cacao black pod achieved similar genome size and gene model numbers by different mechanisms.</title>
        <authorList>
            <person name="Ali S."/>
            <person name="Shao J."/>
            <person name="Larry D.J."/>
            <person name="Kronmiller B."/>
            <person name="Shen D."/>
            <person name="Strem M.D."/>
            <person name="Melnick R.L."/>
            <person name="Guiltinan M.J."/>
            <person name="Tyler B.M."/>
            <person name="Meinhardt L.W."/>
            <person name="Bailey B.A."/>
        </authorList>
    </citation>
    <scope>NUCLEOTIDE SEQUENCE [LARGE SCALE GENOMIC DNA]</scope>
    <source>
        <strain evidence="3">zdho120</strain>
    </source>
</reference>
<accession>A0A225URR8</accession>
<evidence type="ECO:0000259" key="1">
    <source>
        <dbReference type="Pfam" id="PF03184"/>
    </source>
</evidence>
<evidence type="ECO:0000313" key="3">
    <source>
        <dbReference type="Proteomes" id="UP000198211"/>
    </source>
</evidence>
<dbReference type="OrthoDB" id="119093at2759"/>
<sequence length="202" mass="23408">MYNMDQISIYIDMNRNTTITFTVDDGTYLSRLRVLCASATGNKLLPMIVFAGVPQADVHQELLNYPLHPKRRRLLLLGSLKTHKMGSVRVKLEEDYCTEVEFVSPGITDLSQPMNVSVMRAFKSRCTRLYVKHHLMHAFPTTTTERRFSITQIVMLAWESIDDSLLLEDFYKLGCYQLDHENQMVSLELSYMLTSMKKRTSR</sequence>
<protein>
    <recommendedName>
        <fullName evidence="1">DDE-1 domain-containing protein</fullName>
    </recommendedName>
</protein>
<dbReference type="InterPro" id="IPR004875">
    <property type="entry name" value="DDE_SF_endonuclease_dom"/>
</dbReference>
<organism evidence="2 3">
    <name type="scientific">Phytophthora megakarya</name>
    <dbReference type="NCBI Taxonomy" id="4795"/>
    <lineage>
        <taxon>Eukaryota</taxon>
        <taxon>Sar</taxon>
        <taxon>Stramenopiles</taxon>
        <taxon>Oomycota</taxon>
        <taxon>Peronosporomycetes</taxon>
        <taxon>Peronosporales</taxon>
        <taxon>Peronosporaceae</taxon>
        <taxon>Phytophthora</taxon>
    </lineage>
</organism>
<dbReference type="AlphaFoldDB" id="A0A225URR8"/>
<gene>
    <name evidence="2" type="ORF">PHMEG_00035292</name>
</gene>
<dbReference type="Proteomes" id="UP000198211">
    <property type="component" value="Unassembled WGS sequence"/>
</dbReference>
<comment type="caution">
    <text evidence="2">The sequence shown here is derived from an EMBL/GenBank/DDBJ whole genome shotgun (WGS) entry which is preliminary data.</text>
</comment>
<name>A0A225URR8_9STRA</name>
<dbReference type="Pfam" id="PF03184">
    <property type="entry name" value="DDE_1"/>
    <property type="match status" value="1"/>
</dbReference>
<feature type="domain" description="DDE-1" evidence="1">
    <location>
        <begin position="68"/>
        <end position="162"/>
    </location>
</feature>
<proteinExistence type="predicted"/>
<dbReference type="GO" id="GO:0003676">
    <property type="term" value="F:nucleic acid binding"/>
    <property type="evidence" value="ECO:0007669"/>
    <property type="project" value="InterPro"/>
</dbReference>
<dbReference type="EMBL" id="NBNE01013730">
    <property type="protein sequence ID" value="OWY94859.1"/>
    <property type="molecule type" value="Genomic_DNA"/>
</dbReference>